<keyword evidence="6" id="KW-0735">Signal-anchor</keyword>
<organism evidence="12 13">
    <name type="scientific">Patella caerulea</name>
    <name type="common">Rayed Mediterranean limpet</name>
    <dbReference type="NCBI Taxonomy" id="87958"/>
    <lineage>
        <taxon>Eukaryota</taxon>
        <taxon>Metazoa</taxon>
        <taxon>Spiralia</taxon>
        <taxon>Lophotrochozoa</taxon>
        <taxon>Mollusca</taxon>
        <taxon>Gastropoda</taxon>
        <taxon>Patellogastropoda</taxon>
        <taxon>Patelloidea</taxon>
        <taxon>Patellidae</taxon>
        <taxon>Patella</taxon>
    </lineage>
</organism>
<dbReference type="AlphaFoldDB" id="A0AAN8KA57"/>
<dbReference type="GO" id="GO:0008375">
    <property type="term" value="F:acetylglucosaminyltransferase activity"/>
    <property type="evidence" value="ECO:0007669"/>
    <property type="project" value="TreeGrafter"/>
</dbReference>
<evidence type="ECO:0000256" key="5">
    <source>
        <dbReference type="ARBA" id="ARBA00022692"/>
    </source>
</evidence>
<comment type="similarity">
    <text evidence="10">Belongs to the glycosyltransferase 14 family.</text>
</comment>
<evidence type="ECO:0000256" key="9">
    <source>
        <dbReference type="ARBA" id="ARBA00023180"/>
    </source>
</evidence>
<evidence type="ECO:0000313" key="12">
    <source>
        <dbReference type="EMBL" id="KAK6187399.1"/>
    </source>
</evidence>
<proteinExistence type="inferred from homology"/>
<protein>
    <submittedName>
        <fullName evidence="12">Uncharacterized protein</fullName>
    </submittedName>
</protein>
<keyword evidence="9" id="KW-0325">Glycoprotein</keyword>
<accession>A0AAN8KA57</accession>
<dbReference type="PANTHER" id="PTHR19297">
    <property type="entry name" value="GLYCOSYLTRANSFERASE 14 FAMILY MEMBER"/>
    <property type="match status" value="1"/>
</dbReference>
<keyword evidence="7 11" id="KW-1133">Transmembrane helix</keyword>
<reference evidence="12 13" key="1">
    <citation type="submission" date="2024-01" db="EMBL/GenBank/DDBJ databases">
        <title>The genome of the rayed Mediterranean limpet Patella caerulea (Linnaeus, 1758).</title>
        <authorList>
            <person name="Anh-Thu Weber A."/>
            <person name="Halstead-Nussloch G."/>
        </authorList>
    </citation>
    <scope>NUCLEOTIDE SEQUENCE [LARGE SCALE GENOMIC DNA]</scope>
    <source>
        <strain evidence="12">AATW-2023a</strain>
        <tissue evidence="12">Whole specimen</tissue>
    </source>
</reference>
<sequence length="472" mass="54383">MRRKLQLAVILLLLFLYIVLYYIPYKRTMEKTASASLGRVGDGARISSSTPILSSLSSPIIVVVTKSIQNRSDNKPIYNQTVKQTLDLMTLQREFDSFKIPDINCEGIIKGDPEALADSDQKRANVVPDDYTLIKHTANCDYFRKIYGYDEIINTDEEINFPIAFNILLYKEVAQVEILLRAIYRPQNYYCLHVDGFSPDHVHKAAKSLADCFDNVFIVSKTENVVYKSFQRLQADLNCMADHLAKPDWKYLINLPSQELPIKTNLEIVRILTAINDRNSIECITELKHMLSGRFLLKYKNKYYADGVHYSVVLTDDKNPPLPHGMKPVKGSAYGVFTRRFVNYIFNNQVAKDLLEWCRGVLSPDEYYWSTLNHNPHLQVPGSYEGSCKGVLSTYVNWQVTSNYTKCKGRVLRYICIFGPGDLQTLVSRKELFANKFILAYSYKAIQCLSEWLRNQTFSPQRIDEQFYESTF</sequence>
<evidence type="ECO:0000256" key="2">
    <source>
        <dbReference type="ARBA" id="ARBA00004922"/>
    </source>
</evidence>
<keyword evidence="4" id="KW-0808">Transferase</keyword>
<name>A0AAN8KA57_PATCE</name>
<feature type="transmembrane region" description="Helical" evidence="11">
    <location>
        <begin position="7"/>
        <end position="25"/>
    </location>
</feature>
<evidence type="ECO:0000256" key="1">
    <source>
        <dbReference type="ARBA" id="ARBA00004606"/>
    </source>
</evidence>
<comment type="caution">
    <text evidence="12">The sequence shown here is derived from an EMBL/GenBank/DDBJ whole genome shotgun (WGS) entry which is preliminary data.</text>
</comment>
<keyword evidence="8 11" id="KW-0472">Membrane</keyword>
<dbReference type="Proteomes" id="UP001347796">
    <property type="component" value="Unassembled WGS sequence"/>
</dbReference>
<gene>
    <name evidence="12" type="ORF">SNE40_005437</name>
</gene>
<dbReference type="InterPro" id="IPR003406">
    <property type="entry name" value="Glyco_trans_14"/>
</dbReference>
<comment type="subcellular location">
    <subcellularLocation>
        <location evidence="1">Membrane</location>
        <topology evidence="1">Single-pass type II membrane protein</topology>
    </subcellularLocation>
</comment>
<evidence type="ECO:0000256" key="11">
    <source>
        <dbReference type="SAM" id="Phobius"/>
    </source>
</evidence>
<keyword evidence="5 11" id="KW-0812">Transmembrane</keyword>
<evidence type="ECO:0000256" key="8">
    <source>
        <dbReference type="ARBA" id="ARBA00023136"/>
    </source>
</evidence>
<comment type="pathway">
    <text evidence="2">Protein modification; protein glycosylation.</text>
</comment>
<dbReference type="Pfam" id="PF02485">
    <property type="entry name" value="Branch"/>
    <property type="match status" value="1"/>
</dbReference>
<dbReference type="GO" id="GO:0016020">
    <property type="term" value="C:membrane"/>
    <property type="evidence" value="ECO:0007669"/>
    <property type="project" value="UniProtKB-SubCell"/>
</dbReference>
<dbReference type="PANTHER" id="PTHR19297:SF191">
    <property type="entry name" value="PROTEIN XYLOSYLTRANSFERASE"/>
    <property type="match status" value="1"/>
</dbReference>
<evidence type="ECO:0000256" key="6">
    <source>
        <dbReference type="ARBA" id="ARBA00022968"/>
    </source>
</evidence>
<evidence type="ECO:0000256" key="7">
    <source>
        <dbReference type="ARBA" id="ARBA00022989"/>
    </source>
</evidence>
<evidence type="ECO:0000256" key="10">
    <source>
        <dbReference type="ARBA" id="ARBA00038150"/>
    </source>
</evidence>
<evidence type="ECO:0000256" key="3">
    <source>
        <dbReference type="ARBA" id="ARBA00022676"/>
    </source>
</evidence>
<keyword evidence="13" id="KW-1185">Reference proteome</keyword>
<keyword evidence="3" id="KW-0328">Glycosyltransferase</keyword>
<evidence type="ECO:0000256" key="4">
    <source>
        <dbReference type="ARBA" id="ARBA00022679"/>
    </source>
</evidence>
<evidence type="ECO:0000313" key="13">
    <source>
        <dbReference type="Proteomes" id="UP001347796"/>
    </source>
</evidence>
<dbReference type="EMBL" id="JAZGQO010000004">
    <property type="protein sequence ID" value="KAK6187399.1"/>
    <property type="molecule type" value="Genomic_DNA"/>
</dbReference>